<comment type="caution">
    <text evidence="2">The sequence shown here is derived from an EMBL/GenBank/DDBJ whole genome shotgun (WGS) entry which is preliminary data.</text>
</comment>
<evidence type="ECO:0000256" key="1">
    <source>
        <dbReference type="SAM" id="MobiDB-lite"/>
    </source>
</evidence>
<evidence type="ECO:0000313" key="3">
    <source>
        <dbReference type="Proteomes" id="UP001178507"/>
    </source>
</evidence>
<organism evidence="2 3">
    <name type="scientific">Effrenium voratum</name>
    <dbReference type="NCBI Taxonomy" id="2562239"/>
    <lineage>
        <taxon>Eukaryota</taxon>
        <taxon>Sar</taxon>
        <taxon>Alveolata</taxon>
        <taxon>Dinophyceae</taxon>
        <taxon>Suessiales</taxon>
        <taxon>Symbiodiniaceae</taxon>
        <taxon>Effrenium</taxon>
    </lineage>
</organism>
<keyword evidence="3" id="KW-1185">Reference proteome</keyword>
<dbReference type="AlphaFoldDB" id="A0AA36MUR4"/>
<name>A0AA36MUR4_9DINO</name>
<feature type="region of interest" description="Disordered" evidence="1">
    <location>
        <begin position="57"/>
        <end position="100"/>
    </location>
</feature>
<sequence>MDRHGATACRLPNLASSEARMEVSGVAREPPLKRARPVSGSLRAVLFDFDATLTVREERGRRSRAGGSSPPGAASSAVRKPTSPGSGAAASGVPSVWPSYGRVCRACTA</sequence>
<reference evidence="2" key="1">
    <citation type="submission" date="2023-08" db="EMBL/GenBank/DDBJ databases">
        <authorList>
            <person name="Chen Y."/>
            <person name="Shah S."/>
            <person name="Dougan E. K."/>
            <person name="Thang M."/>
            <person name="Chan C."/>
        </authorList>
    </citation>
    <scope>NUCLEOTIDE SEQUENCE</scope>
</reference>
<accession>A0AA36MUR4</accession>
<protein>
    <submittedName>
        <fullName evidence="2">Uncharacterized protein</fullName>
    </submittedName>
</protein>
<dbReference type="Proteomes" id="UP001178507">
    <property type="component" value="Unassembled WGS sequence"/>
</dbReference>
<proteinExistence type="predicted"/>
<dbReference type="EMBL" id="CAUJNA010000735">
    <property type="protein sequence ID" value="CAJ1380656.1"/>
    <property type="molecule type" value="Genomic_DNA"/>
</dbReference>
<feature type="compositionally biased region" description="Low complexity" evidence="1">
    <location>
        <begin position="65"/>
        <end position="77"/>
    </location>
</feature>
<gene>
    <name evidence="2" type="ORF">EVOR1521_LOCUS8548</name>
</gene>
<evidence type="ECO:0000313" key="2">
    <source>
        <dbReference type="EMBL" id="CAJ1380656.1"/>
    </source>
</evidence>